<dbReference type="Proteomes" id="UP000321224">
    <property type="component" value="Unassembled WGS sequence"/>
</dbReference>
<name>A0A511HLL4_9BACT</name>
<dbReference type="InterPro" id="IPR017850">
    <property type="entry name" value="Alkaline_phosphatase_core_sf"/>
</dbReference>
<protein>
    <submittedName>
        <fullName evidence="3">Phosphoesterase</fullName>
    </submittedName>
    <submittedName>
        <fullName evidence="4">Phospholipase C</fullName>
    </submittedName>
</protein>
<dbReference type="Gene3D" id="3.40.720.10">
    <property type="entry name" value="Alkaline Phosphatase, subunit A"/>
    <property type="match status" value="2"/>
</dbReference>
<comment type="caution">
    <text evidence="3">The sequence shown here is derived from an EMBL/GenBank/DDBJ whole genome shotgun (WGS) entry which is preliminary data.</text>
</comment>
<keyword evidence="1" id="KW-0378">Hydrolase</keyword>
<sequence>MATPIRHVFVLMMENRSFDHMLGFSGISGTDAATGKFTLLNGLTGNEFNTFNGVRYPVSSPADYSMPVGPHHDFLDVLLQLTGIDWSSHDGKSLPPISKYPPITMSGFVESYAAAAKQAKVGQFDPGELMKCYAPHQLPVLNALAREFAVCDQWFSSLPGPTWPNRFFVNAATSGGLDHSPSLLETLEWEEHLDGGFRFEGGSLLTHPKLESAVYSAGGLCITEAIAGVRARDVRPFSRFASDLRERPVAQYTFIEPNYGEVVNDSYAGGNSQHPRDDVRHGEQLIKDTYEAIRNSPVWNESLLIVTWDEHGGFYDHVTPPAAPAPCDTWQMSSSVNKYGFTFQQYGVRVPAVVISPWIARNVIDHRLYDHASVPATVEAAFGLPQMTLRDANANNVLSLATLSAPRTDCPEYLPGPEGSAAMPHQESKPTTLPAPTDLVTEGHLPGFLHLAVRTDLELSSPTERQAILTRVRAIQTRAEAEQYMRDVSQKRATFHSGTTTKP</sequence>
<dbReference type="RefSeq" id="WP_090493350.1">
    <property type="nucleotide sequence ID" value="NZ_BJVY01000034.1"/>
</dbReference>
<keyword evidence="5" id="KW-1185">Reference proteome</keyword>
<dbReference type="EMBL" id="FNAJ01000014">
    <property type="protein sequence ID" value="SDE88764.1"/>
    <property type="molecule type" value="Genomic_DNA"/>
</dbReference>
<dbReference type="InterPro" id="IPR007312">
    <property type="entry name" value="Phosphoesterase"/>
</dbReference>
<reference evidence="3 6" key="2">
    <citation type="submission" date="2019-07" db="EMBL/GenBank/DDBJ databases">
        <title>Whole genome shotgun sequence of Myxococcus virescens NBRC 100334.</title>
        <authorList>
            <person name="Hosoyama A."/>
            <person name="Uohara A."/>
            <person name="Ohji S."/>
            <person name="Ichikawa N."/>
        </authorList>
    </citation>
    <scope>NUCLEOTIDE SEQUENCE [LARGE SCALE GENOMIC DNA]</scope>
    <source>
        <strain evidence="3 6">NBRC 100334</strain>
    </source>
</reference>
<organism evidence="3 6">
    <name type="scientific">Myxococcus virescens</name>
    <dbReference type="NCBI Taxonomy" id="83456"/>
    <lineage>
        <taxon>Bacteria</taxon>
        <taxon>Pseudomonadati</taxon>
        <taxon>Myxococcota</taxon>
        <taxon>Myxococcia</taxon>
        <taxon>Myxococcales</taxon>
        <taxon>Cystobacterineae</taxon>
        <taxon>Myxococcaceae</taxon>
        <taxon>Myxococcus</taxon>
    </lineage>
</organism>
<dbReference type="AlphaFoldDB" id="A0A511HLL4"/>
<evidence type="ECO:0000256" key="2">
    <source>
        <dbReference type="SAM" id="MobiDB-lite"/>
    </source>
</evidence>
<dbReference type="PANTHER" id="PTHR31956">
    <property type="entry name" value="NON-SPECIFIC PHOSPHOLIPASE C4-RELATED"/>
    <property type="match status" value="1"/>
</dbReference>
<evidence type="ECO:0000313" key="6">
    <source>
        <dbReference type="Proteomes" id="UP000321224"/>
    </source>
</evidence>
<dbReference type="Pfam" id="PF04185">
    <property type="entry name" value="Phosphoesterase"/>
    <property type="match status" value="1"/>
</dbReference>
<evidence type="ECO:0000313" key="4">
    <source>
        <dbReference type="EMBL" id="SDE88764.1"/>
    </source>
</evidence>
<evidence type="ECO:0000313" key="3">
    <source>
        <dbReference type="EMBL" id="GEL73399.1"/>
    </source>
</evidence>
<dbReference type="GO" id="GO:0042578">
    <property type="term" value="F:phosphoric ester hydrolase activity"/>
    <property type="evidence" value="ECO:0007669"/>
    <property type="project" value="UniProtKB-ARBA"/>
</dbReference>
<gene>
    <name evidence="3" type="ORF">MVI01_51830</name>
    <name evidence="4" type="ORF">SAMN04488504_11443</name>
</gene>
<accession>A0A511HLL4</accession>
<dbReference type="SUPFAM" id="SSF53649">
    <property type="entry name" value="Alkaline phosphatase-like"/>
    <property type="match status" value="1"/>
</dbReference>
<dbReference type="Proteomes" id="UP000198717">
    <property type="component" value="Unassembled WGS sequence"/>
</dbReference>
<evidence type="ECO:0000313" key="5">
    <source>
        <dbReference type="Proteomes" id="UP000198717"/>
    </source>
</evidence>
<reference evidence="4 5" key="1">
    <citation type="submission" date="2016-10" db="EMBL/GenBank/DDBJ databases">
        <authorList>
            <person name="Varghese N."/>
            <person name="Submissions S."/>
        </authorList>
    </citation>
    <scope>NUCLEOTIDE SEQUENCE [LARGE SCALE GENOMIC DNA]</scope>
    <source>
        <strain evidence="4 5">DSM 2260</strain>
    </source>
</reference>
<feature type="region of interest" description="Disordered" evidence="2">
    <location>
        <begin position="414"/>
        <end position="435"/>
    </location>
</feature>
<evidence type="ECO:0000256" key="1">
    <source>
        <dbReference type="ARBA" id="ARBA00022801"/>
    </source>
</evidence>
<proteinExistence type="predicted"/>
<dbReference type="PANTHER" id="PTHR31956:SF1">
    <property type="entry name" value="NON-SPECIFIC PHOSPHOLIPASE C1"/>
    <property type="match status" value="1"/>
</dbReference>
<dbReference type="GO" id="GO:0009395">
    <property type="term" value="P:phospholipid catabolic process"/>
    <property type="evidence" value="ECO:0007669"/>
    <property type="project" value="TreeGrafter"/>
</dbReference>
<dbReference type="EMBL" id="BJVY01000034">
    <property type="protein sequence ID" value="GEL73399.1"/>
    <property type="molecule type" value="Genomic_DNA"/>
</dbReference>